<keyword evidence="6" id="KW-1185">Reference proteome</keyword>
<evidence type="ECO:0000259" key="4">
    <source>
        <dbReference type="Pfam" id="PF09375"/>
    </source>
</evidence>
<name>A0A2K9LG64_9GAMM</name>
<keyword evidence="2 3" id="KW-0732">Signal</keyword>
<dbReference type="KEGG" id="kak:Kalk_02360"/>
<dbReference type="AlphaFoldDB" id="A0A2K9LG64"/>
<evidence type="ECO:0000256" key="3">
    <source>
        <dbReference type="SAM" id="SignalP"/>
    </source>
</evidence>
<dbReference type="Gene3D" id="1.20.1420.20">
    <property type="entry name" value="M75 peptidase, HXXE motif"/>
    <property type="match status" value="1"/>
</dbReference>
<dbReference type="GO" id="GO:0030313">
    <property type="term" value="C:cell envelope"/>
    <property type="evidence" value="ECO:0007669"/>
    <property type="project" value="UniProtKB-SubCell"/>
</dbReference>
<dbReference type="Proteomes" id="UP000235116">
    <property type="component" value="Chromosome"/>
</dbReference>
<gene>
    <name evidence="5" type="ORF">Kalk_02360</name>
</gene>
<evidence type="ECO:0000256" key="2">
    <source>
        <dbReference type="ARBA" id="ARBA00022729"/>
    </source>
</evidence>
<dbReference type="RefSeq" id="WP_101892679.1">
    <property type="nucleotide sequence ID" value="NZ_CP022684.1"/>
</dbReference>
<organism evidence="5 6">
    <name type="scientific">Ketobacter alkanivorans</name>
    <dbReference type="NCBI Taxonomy" id="1917421"/>
    <lineage>
        <taxon>Bacteria</taxon>
        <taxon>Pseudomonadati</taxon>
        <taxon>Pseudomonadota</taxon>
        <taxon>Gammaproteobacteria</taxon>
        <taxon>Pseudomonadales</taxon>
        <taxon>Ketobacteraceae</taxon>
        <taxon>Ketobacter</taxon>
    </lineage>
</organism>
<reference evidence="6" key="1">
    <citation type="submission" date="2017-08" db="EMBL/GenBank/DDBJ databases">
        <title>Direct submision.</title>
        <authorList>
            <person name="Kim S.-J."/>
            <person name="Rhee S.-K."/>
        </authorList>
    </citation>
    <scope>NUCLEOTIDE SEQUENCE [LARGE SCALE GENOMIC DNA]</scope>
    <source>
        <strain evidence="6">GI5</strain>
    </source>
</reference>
<dbReference type="Pfam" id="PF09375">
    <property type="entry name" value="Peptidase_M75"/>
    <property type="match status" value="1"/>
</dbReference>
<dbReference type="InterPro" id="IPR038352">
    <property type="entry name" value="Imelysin_sf"/>
</dbReference>
<protein>
    <submittedName>
        <fullName evidence="5">Peptidase</fullName>
    </submittedName>
</protein>
<dbReference type="CDD" id="cd14657">
    <property type="entry name" value="Imelysin_IrpA-like"/>
    <property type="match status" value="1"/>
</dbReference>
<feature type="chain" id="PRO_5014862545" evidence="3">
    <location>
        <begin position="22"/>
        <end position="418"/>
    </location>
</feature>
<evidence type="ECO:0000313" key="5">
    <source>
        <dbReference type="EMBL" id="AUM11339.1"/>
    </source>
</evidence>
<evidence type="ECO:0000256" key="1">
    <source>
        <dbReference type="ARBA" id="ARBA00004196"/>
    </source>
</evidence>
<proteinExistence type="predicted"/>
<comment type="subcellular location">
    <subcellularLocation>
        <location evidence="1">Cell envelope</location>
    </subcellularLocation>
</comment>
<evidence type="ECO:0000313" key="6">
    <source>
        <dbReference type="Proteomes" id="UP000235116"/>
    </source>
</evidence>
<sequence length="418" mass="44463">MKVVTHLALAGSILVAGTAQAAVTEQAVVKHYGEIAHAVFSDALITAEALQSKIDMLISKPSGATLDSARAAWKQARVPYQQSEVFRFGNSVVDDWEGQLNAWPLDEGLIDYVASSNYHHEMGNVGATANIIANSTLKLGGTTLDLSNITPELLASLNELGGSEANVATGYHAIEFLLWGQDLNGTKAGAGERPFTDYVQGDGCTNGNCDRRAAYLKAVTTLLVTDLKYMQGQWAAEADNYRAELESQKPQLGLTKALFGMGSLALGELAGERMKVALEANSTEDEHDCFSDNTHFSHFYDAKGIENVYYGTYKRVDGSTIKGASIAQLVAAKDPKLAAAIDQQFKLSMSAMQALVDSAEANGGGMKFDQMIAEGNAKGATLIQDAIGGLVALTRKIESAAMALGVENLSPDNADHDF</sequence>
<dbReference type="InterPro" id="IPR018976">
    <property type="entry name" value="Imelysin-like"/>
</dbReference>
<feature type="signal peptide" evidence="3">
    <location>
        <begin position="1"/>
        <end position="21"/>
    </location>
</feature>
<dbReference type="OrthoDB" id="9764688at2"/>
<dbReference type="EMBL" id="CP022684">
    <property type="protein sequence ID" value="AUM11339.1"/>
    <property type="molecule type" value="Genomic_DNA"/>
</dbReference>
<accession>A0A2K9LG64</accession>
<feature type="domain" description="Imelysin-like" evidence="4">
    <location>
        <begin position="36"/>
        <end position="396"/>
    </location>
</feature>